<dbReference type="GO" id="GO:0007143">
    <property type="term" value="P:female meiotic nuclear division"/>
    <property type="evidence" value="ECO:0007669"/>
    <property type="project" value="InterPro"/>
</dbReference>
<dbReference type="EnsemblPlants" id="Pp3c24_14710V3.4">
    <property type="protein sequence ID" value="Pp3c24_14710V3.4"/>
    <property type="gene ID" value="Pp3c24_14710"/>
</dbReference>
<accession>A0A7I4CIZ5</accession>
<feature type="region of interest" description="Disordered" evidence="1">
    <location>
        <begin position="277"/>
        <end position="311"/>
    </location>
</feature>
<proteinExistence type="predicted"/>
<reference evidence="2 3" key="1">
    <citation type="journal article" date="2008" name="Science">
        <title>The Physcomitrella genome reveals evolutionary insights into the conquest of land by plants.</title>
        <authorList>
            <person name="Rensing S."/>
            <person name="Lang D."/>
            <person name="Zimmer A."/>
            <person name="Terry A."/>
            <person name="Salamov A."/>
            <person name="Shapiro H."/>
            <person name="Nishiyama T."/>
            <person name="Perroud P.-F."/>
            <person name="Lindquist E."/>
            <person name="Kamisugi Y."/>
            <person name="Tanahashi T."/>
            <person name="Sakakibara K."/>
            <person name="Fujita T."/>
            <person name="Oishi K."/>
            <person name="Shin-I T."/>
            <person name="Kuroki Y."/>
            <person name="Toyoda A."/>
            <person name="Suzuki Y."/>
            <person name="Hashimoto A."/>
            <person name="Yamaguchi K."/>
            <person name="Sugano A."/>
            <person name="Kohara Y."/>
            <person name="Fujiyama A."/>
            <person name="Anterola A."/>
            <person name="Aoki S."/>
            <person name="Ashton N."/>
            <person name="Barbazuk W.B."/>
            <person name="Barker E."/>
            <person name="Bennetzen J."/>
            <person name="Bezanilla M."/>
            <person name="Blankenship R."/>
            <person name="Cho S.H."/>
            <person name="Dutcher S."/>
            <person name="Estelle M."/>
            <person name="Fawcett J.A."/>
            <person name="Gundlach H."/>
            <person name="Hanada K."/>
            <person name="Heyl A."/>
            <person name="Hicks K.A."/>
            <person name="Hugh J."/>
            <person name="Lohr M."/>
            <person name="Mayer K."/>
            <person name="Melkozernov A."/>
            <person name="Murata T."/>
            <person name="Nelson D."/>
            <person name="Pils B."/>
            <person name="Prigge M."/>
            <person name="Reiss B."/>
            <person name="Renner T."/>
            <person name="Rombauts S."/>
            <person name="Rushton P."/>
            <person name="Sanderfoot A."/>
            <person name="Schween G."/>
            <person name="Shiu S.-H."/>
            <person name="Stueber K."/>
            <person name="Theodoulou F.L."/>
            <person name="Tu H."/>
            <person name="Van de Peer Y."/>
            <person name="Verrier P.J."/>
            <person name="Waters E."/>
            <person name="Wood A."/>
            <person name="Yang L."/>
            <person name="Cove D."/>
            <person name="Cuming A."/>
            <person name="Hasebe M."/>
            <person name="Lucas S."/>
            <person name="Mishler D.B."/>
            <person name="Reski R."/>
            <person name="Grigoriev I."/>
            <person name="Quatrano R.S."/>
            <person name="Boore J.L."/>
        </authorList>
    </citation>
    <scope>NUCLEOTIDE SEQUENCE [LARGE SCALE GENOMIC DNA]</scope>
    <source>
        <strain evidence="2 3">cv. Gransden 2004</strain>
    </source>
</reference>
<dbReference type="RefSeq" id="XP_073387258.1">
    <property type="nucleotide sequence ID" value="XM_073531157.1"/>
</dbReference>
<evidence type="ECO:0008006" key="4">
    <source>
        <dbReference type="Google" id="ProtNLM"/>
    </source>
</evidence>
<reference evidence="2" key="3">
    <citation type="submission" date="2020-12" db="UniProtKB">
        <authorList>
            <consortium name="EnsemblPlants"/>
        </authorList>
    </citation>
    <scope>IDENTIFICATION</scope>
</reference>
<dbReference type="OrthoDB" id="1913204at2759"/>
<dbReference type="Gramene" id="Pp3c24_14710V3.4">
    <property type="protein sequence ID" value="Pp3c24_14710V3.4"/>
    <property type="gene ID" value="Pp3c24_14710"/>
</dbReference>
<dbReference type="GeneID" id="112276491"/>
<dbReference type="EnsemblPlants" id="Pp3c24_14710V3.6">
    <property type="protein sequence ID" value="Pp3c24_14710V3.6"/>
    <property type="gene ID" value="Pp3c24_14710"/>
</dbReference>
<sequence>MENTAFEEFTAIESRIIVSDNPDCWIWREEAFKLDSESHLEIAKSFWDDLTQNDEQLFAQTPPIMDERESSPSYFAECSQESGSVSPSNYAHENCGRIKRRRMLHFSGTGEECVPASSPPFESSSANDLPFVSCVNPIVSAAEEFLVPVPSSPSNIWFPKESPTTINAISEEAGKGADEKWMSKCLDHKELHSPPEKSKIVVRSANHSEGSGMSAQSSPSSEGEVLQGPLTPFSKGSTPGWMPSPLTRFRVKATPVAYPFNLVKPCSAHGDVTLSDINQRIKVSSPSSSRRQPPRDGEKSPTQSGSGLSGKAVVECIKLHTEGKGSITIMKTRG</sequence>
<dbReference type="EMBL" id="ABEU02000024">
    <property type="status" value="NOT_ANNOTATED_CDS"/>
    <property type="molecule type" value="Genomic_DNA"/>
</dbReference>
<protein>
    <recommendedName>
        <fullName evidence="4">Protein XRI1</fullName>
    </recommendedName>
</protein>
<keyword evidence="3" id="KW-1185">Reference proteome</keyword>
<reference evidence="2 3" key="2">
    <citation type="journal article" date="2018" name="Plant J.">
        <title>The Physcomitrella patens chromosome-scale assembly reveals moss genome structure and evolution.</title>
        <authorList>
            <person name="Lang D."/>
            <person name="Ullrich K.K."/>
            <person name="Murat F."/>
            <person name="Fuchs J."/>
            <person name="Jenkins J."/>
            <person name="Haas F.B."/>
            <person name="Piednoel M."/>
            <person name="Gundlach H."/>
            <person name="Van Bel M."/>
            <person name="Meyberg R."/>
            <person name="Vives C."/>
            <person name="Morata J."/>
            <person name="Symeonidi A."/>
            <person name="Hiss M."/>
            <person name="Muchero W."/>
            <person name="Kamisugi Y."/>
            <person name="Saleh O."/>
            <person name="Blanc G."/>
            <person name="Decker E.L."/>
            <person name="van Gessel N."/>
            <person name="Grimwood J."/>
            <person name="Hayes R.D."/>
            <person name="Graham S.W."/>
            <person name="Gunter L.E."/>
            <person name="McDaniel S.F."/>
            <person name="Hoernstein S.N.W."/>
            <person name="Larsson A."/>
            <person name="Li F.W."/>
            <person name="Perroud P.F."/>
            <person name="Phillips J."/>
            <person name="Ranjan P."/>
            <person name="Rokshar D.S."/>
            <person name="Rothfels C.J."/>
            <person name="Schneider L."/>
            <person name="Shu S."/>
            <person name="Stevenson D.W."/>
            <person name="Thummler F."/>
            <person name="Tillich M."/>
            <person name="Villarreal Aguilar J.C."/>
            <person name="Widiez T."/>
            <person name="Wong G.K."/>
            <person name="Wymore A."/>
            <person name="Zhang Y."/>
            <person name="Zimmer A.D."/>
            <person name="Quatrano R.S."/>
            <person name="Mayer K.F.X."/>
            <person name="Goodstein D."/>
            <person name="Casacuberta J.M."/>
            <person name="Vandepoele K."/>
            <person name="Reski R."/>
            <person name="Cuming A.C."/>
            <person name="Tuskan G.A."/>
            <person name="Maumus F."/>
            <person name="Salse J."/>
            <person name="Schmutz J."/>
            <person name="Rensing S.A."/>
        </authorList>
    </citation>
    <scope>NUCLEOTIDE SEQUENCE [LARGE SCALE GENOMIC DNA]</scope>
    <source>
        <strain evidence="2 3">cv. Gransden 2004</strain>
    </source>
</reference>
<dbReference type="PANTHER" id="PTHR33385">
    <property type="entry name" value="PROTEIN XRI1"/>
    <property type="match status" value="1"/>
</dbReference>
<dbReference type="Gramene" id="Pp3c24_14710V3.3">
    <property type="protein sequence ID" value="Pp3c24_14710V3.3"/>
    <property type="gene ID" value="Pp3c24_14710"/>
</dbReference>
<evidence type="ECO:0000313" key="2">
    <source>
        <dbReference type="EnsemblPlants" id="Pp3c24_14710V3.4"/>
    </source>
</evidence>
<dbReference type="RefSeq" id="XP_024363638.1">
    <property type="nucleotide sequence ID" value="XM_024507870.2"/>
</dbReference>
<gene>
    <name evidence="2" type="primary">LOC112276491</name>
</gene>
<dbReference type="KEGG" id="ppp:112276491"/>
<dbReference type="FunCoup" id="A0A7I4CIZ5">
    <property type="interactions" value="1159"/>
</dbReference>
<dbReference type="Proteomes" id="UP000006727">
    <property type="component" value="Chromosome 24"/>
</dbReference>
<feature type="region of interest" description="Disordered" evidence="1">
    <location>
        <begin position="204"/>
        <end position="242"/>
    </location>
</feature>
<feature type="compositionally biased region" description="Low complexity" evidence="1">
    <location>
        <begin position="208"/>
        <end position="224"/>
    </location>
</feature>
<dbReference type="Gramene" id="Pp3c24_14710V3.6">
    <property type="protein sequence ID" value="Pp3c24_14710V3.6"/>
    <property type="gene ID" value="Pp3c24_14710"/>
</dbReference>
<evidence type="ECO:0000313" key="3">
    <source>
        <dbReference type="Proteomes" id="UP000006727"/>
    </source>
</evidence>
<dbReference type="AlphaFoldDB" id="A0A7I4CIZ5"/>
<organism evidence="2 3">
    <name type="scientific">Physcomitrium patens</name>
    <name type="common">Spreading-leaved earth moss</name>
    <name type="synonym">Physcomitrella patens</name>
    <dbReference type="NCBI Taxonomy" id="3218"/>
    <lineage>
        <taxon>Eukaryota</taxon>
        <taxon>Viridiplantae</taxon>
        <taxon>Streptophyta</taxon>
        <taxon>Embryophyta</taxon>
        <taxon>Bryophyta</taxon>
        <taxon>Bryophytina</taxon>
        <taxon>Bryopsida</taxon>
        <taxon>Funariidae</taxon>
        <taxon>Funariales</taxon>
        <taxon>Funariaceae</taxon>
        <taxon>Physcomitrium</taxon>
    </lineage>
</organism>
<name>A0A7I4CIZ5_PHYPA</name>
<dbReference type="RefSeq" id="XP_024363642.1">
    <property type="nucleotide sequence ID" value="XM_024507874.2"/>
</dbReference>
<dbReference type="InterPro" id="IPR039933">
    <property type="entry name" value="XRI1"/>
</dbReference>
<dbReference type="EnsemblPlants" id="Pp3c24_14710V3.3">
    <property type="protein sequence ID" value="Pp3c24_14710V3.3"/>
    <property type="gene ID" value="Pp3c24_14710"/>
</dbReference>
<dbReference type="RefSeq" id="XP_073387257.1">
    <property type="nucleotide sequence ID" value="XM_073531156.1"/>
</dbReference>
<dbReference type="RefSeq" id="XP_024363641.1">
    <property type="nucleotide sequence ID" value="XM_024507873.2"/>
</dbReference>
<evidence type="ECO:0000256" key="1">
    <source>
        <dbReference type="SAM" id="MobiDB-lite"/>
    </source>
</evidence>
<dbReference type="RefSeq" id="XP_024363637.1">
    <property type="nucleotide sequence ID" value="XM_024507869.2"/>
</dbReference>
<dbReference type="GO" id="GO:0007140">
    <property type="term" value="P:male meiotic nuclear division"/>
    <property type="evidence" value="ECO:0007669"/>
    <property type="project" value="InterPro"/>
</dbReference>
<dbReference type="PANTHER" id="PTHR33385:SF4">
    <property type="entry name" value="PROTEIN XRI1"/>
    <property type="match status" value="1"/>
</dbReference>
<dbReference type="OMA" id="HENCGRI"/>